<feature type="compositionally biased region" description="Basic and acidic residues" evidence="1">
    <location>
        <begin position="181"/>
        <end position="205"/>
    </location>
</feature>
<accession>A0AA91TV52</accession>
<name>A0AA91TV52_NIACI</name>
<feature type="compositionally biased region" description="Polar residues" evidence="1">
    <location>
        <begin position="40"/>
        <end position="56"/>
    </location>
</feature>
<dbReference type="SUPFAM" id="SSF51445">
    <property type="entry name" value="(Trans)glycosidases"/>
    <property type="match status" value="1"/>
</dbReference>
<dbReference type="EMBL" id="NPBQ01000020">
    <property type="protein sequence ID" value="PAD84734.1"/>
    <property type="molecule type" value="Genomic_DNA"/>
</dbReference>
<evidence type="ECO:0000313" key="3">
    <source>
        <dbReference type="EMBL" id="PAD84734.1"/>
    </source>
</evidence>
<dbReference type="AlphaFoldDB" id="A0AA91TV52"/>
<evidence type="ECO:0000313" key="4">
    <source>
        <dbReference type="Proteomes" id="UP000216961"/>
    </source>
</evidence>
<feature type="compositionally biased region" description="Low complexity" evidence="1">
    <location>
        <begin position="170"/>
        <end position="180"/>
    </location>
</feature>
<dbReference type="Pfam" id="PF08924">
    <property type="entry name" value="Rv2525c_GlyHyd-like"/>
    <property type="match status" value="1"/>
</dbReference>
<reference evidence="3 4" key="1">
    <citation type="submission" date="2017-07" db="EMBL/GenBank/DDBJ databases">
        <title>Isolation and whole genome analysis of endospore-forming bacteria from heroin.</title>
        <authorList>
            <person name="Kalinowski J."/>
            <person name="Ahrens B."/>
            <person name="Al-Dilaimi A."/>
            <person name="Winkler A."/>
            <person name="Wibberg D."/>
            <person name="Schleenbecker U."/>
            <person name="Ruckert C."/>
            <person name="Wolfel R."/>
            <person name="Grass G."/>
        </authorList>
    </citation>
    <scope>NUCLEOTIDE SEQUENCE [LARGE SCALE GENOMIC DNA]</scope>
    <source>
        <strain evidence="3 4">7521-2</strain>
    </source>
</reference>
<feature type="region of interest" description="Disordered" evidence="1">
    <location>
        <begin position="160"/>
        <end position="205"/>
    </location>
</feature>
<dbReference type="RefSeq" id="WP_095328841.1">
    <property type="nucleotide sequence ID" value="NZ_NPBQ01000020.1"/>
</dbReference>
<evidence type="ECO:0000259" key="2">
    <source>
        <dbReference type="Pfam" id="PF08924"/>
    </source>
</evidence>
<dbReference type="Gene3D" id="3.20.20.80">
    <property type="entry name" value="Glycosidases"/>
    <property type="match status" value="1"/>
</dbReference>
<gene>
    <name evidence="3" type="ORF">CHH57_03005</name>
</gene>
<evidence type="ECO:0000256" key="1">
    <source>
        <dbReference type="SAM" id="MobiDB-lite"/>
    </source>
</evidence>
<sequence>MDWKKYLLIAAATFLILFSGIVTVLLFQANKVEADKEKGNSVNSESNATTESGQGNVNISVTNNIQNIVSGESKATIENKVKNDLEDKEATIDNSIENKTENEASVTINNAIENLLKGQVNGTTNNNITNNILSSNKAELANNILNDLDLNVDVNVSNEVNTNGKKESSNNDNGDTNDNGNNKEDNGKEENDGKETNGNEENKEKTSYLWGIDSASETTQDFLACVRDNFGNPKVIARYLGTNEGVSHGLTADQVDLIHSNEADILLIYNGFTDATGYDNGVSEAKKAIELAKELGAPDGVAIFADIEPNYPVDAAFIEGWYAEVSKSIYKPAIYGIFDKDEALTVSFNEAVKNKEEIKDNTFLWSASPNIGITTEEDAPEFKVDAPEESLAYGWQYGINDQTCNIDTNLFDSKLTNVLWKQ</sequence>
<proteinExistence type="predicted"/>
<feature type="region of interest" description="Disordered" evidence="1">
    <location>
        <begin position="36"/>
        <end position="56"/>
    </location>
</feature>
<organism evidence="3 4">
    <name type="scientific">Niallia circulans</name>
    <name type="common">Bacillus circulans</name>
    <dbReference type="NCBI Taxonomy" id="1397"/>
    <lineage>
        <taxon>Bacteria</taxon>
        <taxon>Bacillati</taxon>
        <taxon>Bacillota</taxon>
        <taxon>Bacilli</taxon>
        <taxon>Bacillales</taxon>
        <taxon>Bacillaceae</taxon>
        <taxon>Niallia</taxon>
    </lineage>
</organism>
<comment type="caution">
    <text evidence="3">The sequence shown here is derived from an EMBL/GenBank/DDBJ whole genome shotgun (WGS) entry which is preliminary data.</text>
</comment>
<dbReference type="Proteomes" id="UP000216961">
    <property type="component" value="Unassembled WGS sequence"/>
</dbReference>
<feature type="domain" description="Rv2525c-like glycoside hydrolase-like" evidence="2">
    <location>
        <begin position="235"/>
        <end position="340"/>
    </location>
</feature>
<protein>
    <recommendedName>
        <fullName evidence="2">Rv2525c-like glycoside hydrolase-like domain-containing protein</fullName>
    </recommendedName>
</protein>
<dbReference type="InterPro" id="IPR017853">
    <property type="entry name" value="GH"/>
</dbReference>
<dbReference type="InterPro" id="IPR015020">
    <property type="entry name" value="Rv2525c-like_Glyco_Hydro-like"/>
</dbReference>